<dbReference type="SUPFAM" id="SSF53300">
    <property type="entry name" value="vWA-like"/>
    <property type="match status" value="1"/>
</dbReference>
<keyword evidence="4" id="KW-0325">Glycoprotein</keyword>
<dbReference type="InterPro" id="IPR052577">
    <property type="entry name" value="VWA7"/>
</dbReference>
<dbReference type="EMBL" id="CACRXK020004203">
    <property type="protein sequence ID" value="CAB4001898.1"/>
    <property type="molecule type" value="Genomic_DNA"/>
</dbReference>
<evidence type="ECO:0000313" key="9">
    <source>
        <dbReference type="Proteomes" id="UP001152795"/>
    </source>
</evidence>
<keyword evidence="9" id="KW-1185">Reference proteome</keyword>
<feature type="domain" description="VWA7 Ig-like" evidence="6">
    <location>
        <begin position="415"/>
        <end position="502"/>
    </location>
</feature>
<evidence type="ECO:0000256" key="1">
    <source>
        <dbReference type="ARBA" id="ARBA00004613"/>
    </source>
</evidence>
<dbReference type="InterPro" id="IPR056475">
    <property type="entry name" value="GBD_Hemicentin/VWA7"/>
</dbReference>
<proteinExistence type="predicted"/>
<protein>
    <recommendedName>
        <fullName evidence="10">VWFA domain-containing protein</fullName>
    </recommendedName>
</protein>
<evidence type="ECO:0000259" key="7">
    <source>
        <dbReference type="Pfam" id="PF25106"/>
    </source>
</evidence>
<dbReference type="GO" id="GO:0005576">
    <property type="term" value="C:extracellular region"/>
    <property type="evidence" value="ECO:0007669"/>
    <property type="project" value="UniProtKB-SubCell"/>
</dbReference>
<dbReference type="Proteomes" id="UP001152795">
    <property type="component" value="Unassembled WGS sequence"/>
</dbReference>
<dbReference type="InterPro" id="IPR056861">
    <property type="entry name" value="HMCN1-like_VWA"/>
</dbReference>
<dbReference type="InterPro" id="IPR057615">
    <property type="entry name" value="Ig_VWA7"/>
</dbReference>
<reference evidence="8" key="1">
    <citation type="submission" date="2020-04" db="EMBL/GenBank/DDBJ databases">
        <authorList>
            <person name="Alioto T."/>
            <person name="Alioto T."/>
            <person name="Gomez Garrido J."/>
        </authorList>
    </citation>
    <scope>NUCLEOTIDE SEQUENCE</scope>
    <source>
        <strain evidence="8">A484AB</strain>
    </source>
</reference>
<comment type="caution">
    <text evidence="8">The sequence shown here is derived from an EMBL/GenBank/DDBJ whole genome shotgun (WGS) entry which is preliminary data.</text>
</comment>
<dbReference type="InterPro" id="IPR036465">
    <property type="entry name" value="vWFA_dom_sf"/>
</dbReference>
<dbReference type="PANTHER" id="PTHR14905:SF7">
    <property type="entry name" value="VON WILLEBRAND FACTOR A DOMAIN-CONTAINING PROTEIN 7"/>
    <property type="match status" value="1"/>
</dbReference>
<dbReference type="AlphaFoldDB" id="A0A6S7IE96"/>
<accession>A0A6S7IE96</accession>
<gene>
    <name evidence="8" type="ORF">PACLA_8A031701</name>
</gene>
<evidence type="ECO:0000256" key="2">
    <source>
        <dbReference type="ARBA" id="ARBA00022525"/>
    </source>
</evidence>
<keyword evidence="3" id="KW-0732">Signal</keyword>
<organism evidence="8 9">
    <name type="scientific">Paramuricea clavata</name>
    <name type="common">Red gorgonian</name>
    <name type="synonym">Violescent sea-whip</name>
    <dbReference type="NCBI Taxonomy" id="317549"/>
    <lineage>
        <taxon>Eukaryota</taxon>
        <taxon>Metazoa</taxon>
        <taxon>Cnidaria</taxon>
        <taxon>Anthozoa</taxon>
        <taxon>Octocorallia</taxon>
        <taxon>Malacalcyonacea</taxon>
        <taxon>Plexauridae</taxon>
        <taxon>Paramuricea</taxon>
    </lineage>
</organism>
<feature type="domain" description="Hemicentin/VWA7 galactose-binding" evidence="5">
    <location>
        <begin position="206"/>
        <end position="291"/>
    </location>
</feature>
<dbReference type="Pfam" id="PF25106">
    <property type="entry name" value="VWA_4"/>
    <property type="match status" value="1"/>
</dbReference>
<evidence type="ECO:0000259" key="5">
    <source>
        <dbReference type="Pfam" id="PF23560"/>
    </source>
</evidence>
<evidence type="ECO:0000259" key="6">
    <source>
        <dbReference type="Pfam" id="PF23619"/>
    </source>
</evidence>
<sequence length="587" mass="63907">MQSIAIYNTAQPQSTFYLFPDEIAGVQQATVQFIEDAAANDDEDFHYVLVPFNDPDVGPVLTTDDPEVAKQTVNSLRAHDGGDCAELGMSGLYLALLNSLPNSDVYHFTDAAAKDAHLVFSVISIALQRNCRIYLFISGHCGSRRRRSLTEREVYEKLASATGGQLIEYSKSNIDEAIKLIRPANISAEGNSSLSEEVSLLSVEVNANNVTTKSYNVQSDSTITSITAVLSAGGSTNIKVVPPQDGNGTINTISQTATFYSVRVIMPTAGVWKFTITATGPFTLQVKAQSTLAFTTSLEKEEYSSTFQKFLVPISGNPIKGTSLYVTVEPTEDALQANRNIMGYLIDTAGNRLESFELEQGQEFYSNSYFGLVKLNHDAFKIMYFGYSKNGETIQRLLSRVIRPQEFEVEISVQNNSLSLTPNETTSIIVLLKNHGSNTTFSILVSDDKSFVASFSPKIVTVRSNDSVDIHIDFFAPANTNDSTTTSVSVSASIQSASTVDLANFLSFEVSVFSKKFRFINETEVTSKLDLSSFLTPSDDDSDDESDGGLPTYGIILIVIGGVAILLCSVVVIFKVLNHCQKPVGKV</sequence>
<comment type="subcellular location">
    <subcellularLocation>
        <location evidence="1">Secreted</location>
    </subcellularLocation>
</comment>
<dbReference type="Pfam" id="PF23619">
    <property type="entry name" value="Ig_VWA7"/>
    <property type="match status" value="1"/>
</dbReference>
<evidence type="ECO:0000256" key="3">
    <source>
        <dbReference type="ARBA" id="ARBA00022729"/>
    </source>
</evidence>
<evidence type="ECO:0000256" key="4">
    <source>
        <dbReference type="ARBA" id="ARBA00023180"/>
    </source>
</evidence>
<feature type="domain" description="Hemicentin-1-like von Willebrand factor A" evidence="7">
    <location>
        <begin position="21"/>
        <end position="171"/>
    </location>
</feature>
<evidence type="ECO:0008006" key="10">
    <source>
        <dbReference type="Google" id="ProtNLM"/>
    </source>
</evidence>
<evidence type="ECO:0000313" key="8">
    <source>
        <dbReference type="EMBL" id="CAB4001898.1"/>
    </source>
</evidence>
<dbReference type="PANTHER" id="PTHR14905">
    <property type="entry name" value="NG37"/>
    <property type="match status" value="1"/>
</dbReference>
<name>A0A6S7IE96_PARCT</name>
<keyword evidence="2" id="KW-0964">Secreted</keyword>
<dbReference type="OrthoDB" id="10030207at2759"/>
<dbReference type="Pfam" id="PF23560">
    <property type="entry name" value="GBD_Hemicentin"/>
    <property type="match status" value="1"/>
</dbReference>